<evidence type="ECO:0000313" key="4">
    <source>
        <dbReference type="Proteomes" id="UP000830671"/>
    </source>
</evidence>
<evidence type="ECO:0000256" key="1">
    <source>
        <dbReference type="SAM" id="MobiDB-lite"/>
    </source>
</evidence>
<evidence type="ECO:0000313" key="3">
    <source>
        <dbReference type="EMBL" id="UQC90281.1"/>
    </source>
</evidence>
<feature type="region of interest" description="Disordered" evidence="1">
    <location>
        <begin position="85"/>
        <end position="104"/>
    </location>
</feature>
<dbReference type="EMBL" id="CP019480">
    <property type="protein sequence ID" value="UQC90281.1"/>
    <property type="molecule type" value="Genomic_DNA"/>
</dbReference>
<name>A0A9Q8T952_9PEZI</name>
<evidence type="ECO:0000256" key="2">
    <source>
        <dbReference type="SAM" id="SignalP"/>
    </source>
</evidence>
<gene>
    <name evidence="3" type="ORF">CLUP02_15811</name>
</gene>
<keyword evidence="2" id="KW-0732">Signal</keyword>
<feature type="signal peptide" evidence="2">
    <location>
        <begin position="1"/>
        <end position="19"/>
    </location>
</feature>
<accession>A0A9Q8T952</accession>
<sequence>MQFLTVVSLLLVAVTQVAAAPPPALEGRDYALCCYIQSRSILAMWVQNRRCLPNRRQRMQCHGSHVDGSTPLIETLWGHLRLASDASDRRQAEDQHSCDSELWE</sequence>
<feature type="compositionally biased region" description="Basic and acidic residues" evidence="1">
    <location>
        <begin position="86"/>
        <end position="104"/>
    </location>
</feature>
<dbReference type="AlphaFoldDB" id="A0A9Q8T952"/>
<proteinExistence type="predicted"/>
<feature type="chain" id="PRO_5040368733" evidence="2">
    <location>
        <begin position="20"/>
        <end position="104"/>
    </location>
</feature>
<dbReference type="KEGG" id="clup:CLUP02_15811"/>
<dbReference type="RefSeq" id="XP_049151882.1">
    <property type="nucleotide sequence ID" value="XM_049294735.1"/>
</dbReference>
<reference evidence="3" key="1">
    <citation type="journal article" date="2021" name="Mol. Plant Microbe Interact.">
        <title>Complete Genome Sequence of the Plant-Pathogenic Fungus Colletotrichum lupini.</title>
        <authorList>
            <person name="Baroncelli R."/>
            <person name="Pensec F."/>
            <person name="Da Lio D."/>
            <person name="Boufleur T."/>
            <person name="Vicente I."/>
            <person name="Sarrocco S."/>
            <person name="Picot A."/>
            <person name="Baraldi E."/>
            <person name="Sukno S."/>
            <person name="Thon M."/>
            <person name="Le Floch G."/>
        </authorList>
    </citation>
    <scope>NUCLEOTIDE SEQUENCE</scope>
    <source>
        <strain evidence="3">IMI 504893</strain>
    </source>
</reference>
<dbReference type="GeneID" id="73349745"/>
<protein>
    <submittedName>
        <fullName evidence="3">Uncharacterized protein</fullName>
    </submittedName>
</protein>
<keyword evidence="4" id="KW-1185">Reference proteome</keyword>
<dbReference type="Proteomes" id="UP000830671">
    <property type="component" value="Chromosome 8"/>
</dbReference>
<organism evidence="3 4">
    <name type="scientific">Colletotrichum lupini</name>
    <dbReference type="NCBI Taxonomy" id="145971"/>
    <lineage>
        <taxon>Eukaryota</taxon>
        <taxon>Fungi</taxon>
        <taxon>Dikarya</taxon>
        <taxon>Ascomycota</taxon>
        <taxon>Pezizomycotina</taxon>
        <taxon>Sordariomycetes</taxon>
        <taxon>Hypocreomycetidae</taxon>
        <taxon>Glomerellales</taxon>
        <taxon>Glomerellaceae</taxon>
        <taxon>Colletotrichum</taxon>
        <taxon>Colletotrichum acutatum species complex</taxon>
    </lineage>
</organism>